<protein>
    <submittedName>
        <fullName evidence="8">Outer membrane protein TolC</fullName>
    </submittedName>
</protein>
<dbReference type="InterPro" id="IPR003423">
    <property type="entry name" value="OMP_efflux"/>
</dbReference>
<dbReference type="SUPFAM" id="SSF56954">
    <property type="entry name" value="Outer membrane efflux proteins (OEP)"/>
    <property type="match status" value="1"/>
</dbReference>
<keyword evidence="6" id="KW-0472">Membrane</keyword>
<gene>
    <name evidence="8" type="ORF">C8N47_10677</name>
</gene>
<keyword evidence="7" id="KW-0998">Cell outer membrane</keyword>
<dbReference type="GO" id="GO:0015562">
    <property type="term" value="F:efflux transmembrane transporter activity"/>
    <property type="evidence" value="ECO:0007669"/>
    <property type="project" value="InterPro"/>
</dbReference>
<name>A0A2T5C2P3_9BACT</name>
<dbReference type="GO" id="GO:0015288">
    <property type="term" value="F:porin activity"/>
    <property type="evidence" value="ECO:0007669"/>
    <property type="project" value="TreeGrafter"/>
</dbReference>
<reference evidence="8 9" key="1">
    <citation type="submission" date="2018-04" db="EMBL/GenBank/DDBJ databases">
        <title>Genomic Encyclopedia of Archaeal and Bacterial Type Strains, Phase II (KMG-II): from individual species to whole genera.</title>
        <authorList>
            <person name="Goeker M."/>
        </authorList>
    </citation>
    <scope>NUCLEOTIDE SEQUENCE [LARGE SCALE GENOMIC DNA]</scope>
    <source>
        <strain evidence="8 9">DSM 28823</strain>
    </source>
</reference>
<dbReference type="RefSeq" id="WP_107821898.1">
    <property type="nucleotide sequence ID" value="NZ_OY782574.1"/>
</dbReference>
<evidence type="ECO:0000256" key="6">
    <source>
        <dbReference type="ARBA" id="ARBA00023136"/>
    </source>
</evidence>
<sequence length="444" mass="49823">MRKIDHLLLLLAMLALPILASSQSKRQLSLQEALQLAEENNLASKSAEARELAARGQYRMTNSVFLPGLTVSTTGVATNDPLSSFGFKLKQEIVTQADFDPATLNDPGRIDNFNTKLEVQQPLLNLDGIYARKAAKNQYEAMSLQTQRVKANIRYQVKKAYFMLELAQNAVGVLETSVKVAEDALKLTKDNEAQGFVKHADVLEAMVRVDERKNQLLEAQNNMQSANEFLAHLLGVDLNTPIETTDPMIQSPTLAVWQASETTIESRSDVQAIQKQIQGAENMLKSEKMKFVPRLNAFGAYEWNDSKLLGTSANNYLVGASLSWNLFGGYKNVGSAQHAKAQLQEAQYNYEDYLSQSQIQLNQAKRNVELKYQQVQSGKLAREQAAESFRIRNDRFAQGLEKTTELLMAEALSSQKNLEFIQAIYNYKEAVFQLELLLEKDINE</sequence>
<proteinExistence type="inferred from homology"/>
<evidence type="ECO:0000256" key="7">
    <source>
        <dbReference type="ARBA" id="ARBA00023237"/>
    </source>
</evidence>
<evidence type="ECO:0000256" key="4">
    <source>
        <dbReference type="ARBA" id="ARBA00022452"/>
    </source>
</evidence>
<accession>A0A2T5C2P3</accession>
<dbReference type="AlphaFoldDB" id="A0A2T5C2P3"/>
<dbReference type="EMBL" id="QAAD01000006">
    <property type="protein sequence ID" value="PTN08979.1"/>
    <property type="molecule type" value="Genomic_DNA"/>
</dbReference>
<keyword evidence="9" id="KW-1185">Reference proteome</keyword>
<dbReference type="OrthoDB" id="13803at2"/>
<dbReference type="Proteomes" id="UP000243525">
    <property type="component" value="Unassembled WGS sequence"/>
</dbReference>
<keyword evidence="4" id="KW-1134">Transmembrane beta strand</keyword>
<dbReference type="GO" id="GO:0009279">
    <property type="term" value="C:cell outer membrane"/>
    <property type="evidence" value="ECO:0007669"/>
    <property type="project" value="UniProtKB-SubCell"/>
</dbReference>
<organism evidence="8 9">
    <name type="scientific">Mangrovibacterium marinum</name>
    <dbReference type="NCBI Taxonomy" id="1639118"/>
    <lineage>
        <taxon>Bacteria</taxon>
        <taxon>Pseudomonadati</taxon>
        <taxon>Bacteroidota</taxon>
        <taxon>Bacteroidia</taxon>
        <taxon>Marinilabiliales</taxon>
        <taxon>Prolixibacteraceae</taxon>
        <taxon>Mangrovibacterium</taxon>
    </lineage>
</organism>
<evidence type="ECO:0000256" key="1">
    <source>
        <dbReference type="ARBA" id="ARBA00004442"/>
    </source>
</evidence>
<evidence type="ECO:0000313" key="9">
    <source>
        <dbReference type="Proteomes" id="UP000243525"/>
    </source>
</evidence>
<dbReference type="Pfam" id="PF02321">
    <property type="entry name" value="OEP"/>
    <property type="match status" value="2"/>
</dbReference>
<dbReference type="PANTHER" id="PTHR30026:SF20">
    <property type="entry name" value="OUTER MEMBRANE PROTEIN TOLC"/>
    <property type="match status" value="1"/>
</dbReference>
<comment type="similarity">
    <text evidence="2">Belongs to the outer membrane factor (OMF) (TC 1.B.17) family.</text>
</comment>
<comment type="subcellular location">
    <subcellularLocation>
        <location evidence="1">Cell outer membrane</location>
    </subcellularLocation>
</comment>
<evidence type="ECO:0000256" key="2">
    <source>
        <dbReference type="ARBA" id="ARBA00007613"/>
    </source>
</evidence>
<evidence type="ECO:0000256" key="3">
    <source>
        <dbReference type="ARBA" id="ARBA00022448"/>
    </source>
</evidence>
<dbReference type="GO" id="GO:1990281">
    <property type="term" value="C:efflux pump complex"/>
    <property type="evidence" value="ECO:0007669"/>
    <property type="project" value="TreeGrafter"/>
</dbReference>
<keyword evidence="3" id="KW-0813">Transport</keyword>
<dbReference type="Gene3D" id="1.20.1600.10">
    <property type="entry name" value="Outer membrane efflux proteins (OEP)"/>
    <property type="match status" value="1"/>
</dbReference>
<comment type="caution">
    <text evidence="8">The sequence shown here is derived from an EMBL/GenBank/DDBJ whole genome shotgun (WGS) entry which is preliminary data.</text>
</comment>
<dbReference type="InterPro" id="IPR051906">
    <property type="entry name" value="TolC-like"/>
</dbReference>
<dbReference type="PANTHER" id="PTHR30026">
    <property type="entry name" value="OUTER MEMBRANE PROTEIN TOLC"/>
    <property type="match status" value="1"/>
</dbReference>
<evidence type="ECO:0000313" key="8">
    <source>
        <dbReference type="EMBL" id="PTN08979.1"/>
    </source>
</evidence>
<evidence type="ECO:0000256" key="5">
    <source>
        <dbReference type="ARBA" id="ARBA00022692"/>
    </source>
</evidence>
<keyword evidence="5" id="KW-0812">Transmembrane</keyword>